<comment type="similarity">
    <text evidence="5">Belongs to the DHHC palmitoyltransferase family. ERF2/ZDHHC9 subfamily.</text>
</comment>
<feature type="compositionally biased region" description="Polar residues" evidence="8">
    <location>
        <begin position="350"/>
        <end position="362"/>
    </location>
</feature>
<feature type="compositionally biased region" description="Polar residues" evidence="8">
    <location>
        <begin position="418"/>
        <end position="434"/>
    </location>
</feature>
<dbReference type="Proteomes" id="UP000318571">
    <property type="component" value="Chromosome 9"/>
</dbReference>
<evidence type="ECO:0000256" key="7">
    <source>
        <dbReference type="RuleBase" id="RU079119"/>
    </source>
</evidence>
<evidence type="ECO:0000313" key="11">
    <source>
        <dbReference type="Proteomes" id="UP000318571"/>
    </source>
</evidence>
<evidence type="ECO:0000256" key="4">
    <source>
        <dbReference type="ARBA" id="ARBA00023136"/>
    </source>
</evidence>
<dbReference type="GO" id="GO:0019706">
    <property type="term" value="F:protein-cysteine S-palmitoyltransferase activity"/>
    <property type="evidence" value="ECO:0007669"/>
    <property type="project" value="UniProtKB-EC"/>
</dbReference>
<comment type="domain">
    <text evidence="7">The DHHC domain is required for palmitoyltransferase activity.</text>
</comment>
<evidence type="ECO:0000256" key="5">
    <source>
        <dbReference type="ARBA" id="ARBA00023463"/>
    </source>
</evidence>
<feature type="compositionally biased region" description="Low complexity" evidence="8">
    <location>
        <begin position="689"/>
        <end position="704"/>
    </location>
</feature>
<dbReference type="EC" id="2.3.1.225" evidence="7"/>
<keyword evidence="4 7" id="KW-0472">Membrane</keyword>
<dbReference type="GO" id="GO:0016020">
    <property type="term" value="C:membrane"/>
    <property type="evidence" value="ECO:0007669"/>
    <property type="project" value="UniProtKB-SubCell"/>
</dbReference>
<accession>A0A553NYB5</accession>
<evidence type="ECO:0000256" key="3">
    <source>
        <dbReference type="ARBA" id="ARBA00022989"/>
    </source>
</evidence>
<dbReference type="PROSITE" id="PS50216">
    <property type="entry name" value="DHHC"/>
    <property type="match status" value="1"/>
</dbReference>
<dbReference type="EMBL" id="VCGU01000009">
    <property type="protein sequence ID" value="TRY70429.1"/>
    <property type="molecule type" value="Genomic_DNA"/>
</dbReference>
<comment type="subcellular location">
    <subcellularLocation>
        <location evidence="1">Membrane</location>
        <topology evidence="1">Multi-pass membrane protein</topology>
    </subcellularLocation>
</comment>
<evidence type="ECO:0000256" key="6">
    <source>
        <dbReference type="ARBA" id="ARBA00047790"/>
    </source>
</evidence>
<dbReference type="PANTHER" id="PTHR12349:SF2">
    <property type="entry name" value="PALMITOYLTRANSFERASE ZDHHC8"/>
    <property type="match status" value="1"/>
</dbReference>
<feature type="transmembrane region" description="Helical" evidence="7">
    <location>
        <begin position="144"/>
        <end position="168"/>
    </location>
</feature>
<dbReference type="InterPro" id="IPR001594">
    <property type="entry name" value="Palmitoyltrfase_DHHC"/>
</dbReference>
<dbReference type="AlphaFoldDB" id="A0A553NYB5"/>
<reference evidence="10 11" key="1">
    <citation type="journal article" date="2018" name="Nat. Ecol. Evol.">
        <title>Genomic signatures of mitonuclear coevolution across populations of Tigriopus californicus.</title>
        <authorList>
            <person name="Barreto F.S."/>
            <person name="Watson E.T."/>
            <person name="Lima T.G."/>
            <person name="Willett C.S."/>
            <person name="Edmands S."/>
            <person name="Li W."/>
            <person name="Burton R.S."/>
        </authorList>
    </citation>
    <scope>NUCLEOTIDE SEQUENCE [LARGE SCALE GENOMIC DNA]</scope>
    <source>
        <strain evidence="10 11">San Diego</strain>
    </source>
</reference>
<evidence type="ECO:0000313" key="10">
    <source>
        <dbReference type="EMBL" id="TRY70429.1"/>
    </source>
</evidence>
<keyword evidence="3 7" id="KW-1133">Transmembrane helix</keyword>
<feature type="region of interest" description="Disordered" evidence="8">
    <location>
        <begin position="681"/>
        <end position="726"/>
    </location>
</feature>
<feature type="transmembrane region" description="Helical" evidence="7">
    <location>
        <begin position="41"/>
        <end position="63"/>
    </location>
</feature>
<name>A0A553NYB5_TIGCA</name>
<dbReference type="OMA" id="NCCNTLC"/>
<comment type="caution">
    <text evidence="10">The sequence shown here is derived from an EMBL/GenBank/DDBJ whole genome shotgun (WGS) entry which is preliminary data.</text>
</comment>
<evidence type="ECO:0000256" key="8">
    <source>
        <dbReference type="SAM" id="MobiDB-lite"/>
    </source>
</evidence>
<evidence type="ECO:0000256" key="1">
    <source>
        <dbReference type="ARBA" id="ARBA00004141"/>
    </source>
</evidence>
<feature type="transmembrane region" description="Helical" evidence="7">
    <location>
        <begin position="180"/>
        <end position="206"/>
    </location>
</feature>
<feature type="region of interest" description="Disordered" evidence="8">
    <location>
        <begin position="312"/>
        <end position="468"/>
    </location>
</feature>
<gene>
    <name evidence="10" type="ORF">TCAL_09292</name>
</gene>
<comment type="catalytic activity">
    <reaction evidence="6">
        <text>L-cysteinyl-[protein] + hexadecanoyl-CoA = S-hexadecanoyl-L-cysteinyl-[protein] + CoA</text>
        <dbReference type="Rhea" id="RHEA:36683"/>
        <dbReference type="Rhea" id="RHEA-COMP:10131"/>
        <dbReference type="Rhea" id="RHEA-COMP:11032"/>
        <dbReference type="ChEBI" id="CHEBI:29950"/>
        <dbReference type="ChEBI" id="CHEBI:57287"/>
        <dbReference type="ChEBI" id="CHEBI:57379"/>
        <dbReference type="ChEBI" id="CHEBI:74151"/>
        <dbReference type="EC" id="2.3.1.225"/>
    </reaction>
    <physiologicalReaction direction="left-to-right" evidence="6">
        <dbReference type="Rhea" id="RHEA:36684"/>
    </physiologicalReaction>
</comment>
<evidence type="ECO:0000256" key="2">
    <source>
        <dbReference type="ARBA" id="ARBA00022692"/>
    </source>
</evidence>
<keyword evidence="7" id="KW-0808">Transferase</keyword>
<protein>
    <recommendedName>
        <fullName evidence="7">Palmitoyltransferase</fullName>
        <ecNumber evidence="7">2.3.1.225</ecNumber>
    </recommendedName>
</protein>
<evidence type="ECO:0000259" key="9">
    <source>
        <dbReference type="Pfam" id="PF01529"/>
    </source>
</evidence>
<dbReference type="Pfam" id="PF01529">
    <property type="entry name" value="DHHC"/>
    <property type="match status" value="1"/>
</dbReference>
<dbReference type="STRING" id="6832.A0A553NYB5"/>
<feature type="compositionally biased region" description="Polar residues" evidence="8">
    <location>
        <begin position="444"/>
        <end position="460"/>
    </location>
</feature>
<sequence length="726" mass="80065">MCAKSTKYLPASFAWTLLVSVTTLFFYFPCMQWYVLERHLWFVPIIQGIITFFVLMNFSLATFMDPGVIPRANADEDRDDDFRAPLYRNVEINGITVRMKWCVTCQFYRPPRCSHCSVCNNCIEIFDHHCPWVNNCIGRRNYRYFFMFLISLSVHMTSIFTLSLIHVLHNRDNLTEVSVLVSIVTICIIALLAIPIFGLSGFHCVLVSRGRTTNEQVTGKFRGGYNPFSKNCLFNCCNTLCGPHYPSLKHPAKYVGKKRRKYTIPAKPYPPSVNAAGGQNRVDDGPSVSINGNGAHGEILTEQVRVYRDATSTNAPTAGRAQYSRMTLNRHDVDDHSDLDEPMASKSADSEGTLTHNSSKTNFFPHPNGDEGKSTSMASRGSFKNRDSPNYQGKFNPQYGKGSPHPSQKKSSAGGGNRSQTPEQYLNSRAQPSESVEMRPIMSNAGNPNGRPQVSSPTSHKMSRMGGIATPFAGQPGMPASVPARYALNSTSRPDFIQIQAHQQQSQPTMYSNPSTMSTNTPGAYTINAPMSRNYPVTSSVAVSNIHPGDQVSLSSHHPSYASQVGYFLHQHHQTLPVLQSGGPRTTPSGYPGGPIVPSGHMSPHLGNATTSSLPGSGAKIMTPGYTTTGRLSAHQTHALLQQQQQQQQQQQEHGIVVSSLHQPLSFTKALEVTEGIQRAVNSGNSGSQQQHQQQILPQQQQQQHLGASDDNRESVYDLNNYEISV</sequence>
<proteinExistence type="inferred from homology"/>
<keyword evidence="11" id="KW-1185">Reference proteome</keyword>
<feature type="domain" description="Palmitoyltransferase DHHC" evidence="9">
    <location>
        <begin position="98"/>
        <end position="218"/>
    </location>
</feature>
<keyword evidence="7" id="KW-0012">Acyltransferase</keyword>
<dbReference type="PANTHER" id="PTHR12349">
    <property type="entry name" value="ANKYRIN REPEAT AND LEM DOMAIN-CONTAINING PROTEIN 2"/>
    <property type="match status" value="1"/>
</dbReference>
<organism evidence="10 11">
    <name type="scientific">Tigriopus californicus</name>
    <name type="common">Marine copepod</name>
    <dbReference type="NCBI Taxonomy" id="6832"/>
    <lineage>
        <taxon>Eukaryota</taxon>
        <taxon>Metazoa</taxon>
        <taxon>Ecdysozoa</taxon>
        <taxon>Arthropoda</taxon>
        <taxon>Crustacea</taxon>
        <taxon>Multicrustacea</taxon>
        <taxon>Hexanauplia</taxon>
        <taxon>Copepoda</taxon>
        <taxon>Harpacticoida</taxon>
        <taxon>Harpacticidae</taxon>
        <taxon>Tigriopus</taxon>
    </lineage>
</organism>
<keyword evidence="2 7" id="KW-0812">Transmembrane</keyword>
<feature type="transmembrane region" description="Helical" evidence="7">
    <location>
        <begin position="12"/>
        <end position="35"/>
    </location>
</feature>